<dbReference type="Proteomes" id="UP001057402">
    <property type="component" value="Chromosome 11"/>
</dbReference>
<sequence>MQTTTSSCFNVLYPGFILTRSDLPIDGIIEPVSHPSGPVYYKDYRIYRDKASAVWYLQVGRRYTTVGYWPPRLFTGLTDLADYMDWGGEAYSDPDIAGPPMGRGVLPSGDLLENASVKDIVIINEAGDKSPATRTEAYADKELHYGVKDGGVSKQPLYHYITYGGPGGATGW</sequence>
<accession>A0ACB9LKH2</accession>
<protein>
    <submittedName>
        <fullName evidence="1">Uncharacterized protein</fullName>
    </submittedName>
</protein>
<evidence type="ECO:0000313" key="1">
    <source>
        <dbReference type="EMBL" id="KAI4311743.1"/>
    </source>
</evidence>
<keyword evidence="2" id="KW-1185">Reference proteome</keyword>
<dbReference type="EMBL" id="CM042890">
    <property type="protein sequence ID" value="KAI4311743.1"/>
    <property type="molecule type" value="Genomic_DNA"/>
</dbReference>
<comment type="caution">
    <text evidence="1">The sequence shown here is derived from an EMBL/GenBank/DDBJ whole genome shotgun (WGS) entry which is preliminary data.</text>
</comment>
<organism evidence="1 2">
    <name type="scientific">Melastoma candidum</name>
    <dbReference type="NCBI Taxonomy" id="119954"/>
    <lineage>
        <taxon>Eukaryota</taxon>
        <taxon>Viridiplantae</taxon>
        <taxon>Streptophyta</taxon>
        <taxon>Embryophyta</taxon>
        <taxon>Tracheophyta</taxon>
        <taxon>Spermatophyta</taxon>
        <taxon>Magnoliopsida</taxon>
        <taxon>eudicotyledons</taxon>
        <taxon>Gunneridae</taxon>
        <taxon>Pentapetalae</taxon>
        <taxon>rosids</taxon>
        <taxon>malvids</taxon>
        <taxon>Myrtales</taxon>
        <taxon>Melastomataceae</taxon>
        <taxon>Melastomatoideae</taxon>
        <taxon>Melastomateae</taxon>
        <taxon>Melastoma</taxon>
    </lineage>
</organism>
<evidence type="ECO:0000313" key="2">
    <source>
        <dbReference type="Proteomes" id="UP001057402"/>
    </source>
</evidence>
<proteinExistence type="predicted"/>
<reference evidence="2" key="1">
    <citation type="journal article" date="2023" name="Front. Plant Sci.">
        <title>Chromosomal-level genome assembly of Melastoma candidum provides insights into trichome evolution.</title>
        <authorList>
            <person name="Zhong Y."/>
            <person name="Wu W."/>
            <person name="Sun C."/>
            <person name="Zou P."/>
            <person name="Liu Y."/>
            <person name="Dai S."/>
            <person name="Zhou R."/>
        </authorList>
    </citation>
    <scope>NUCLEOTIDE SEQUENCE [LARGE SCALE GENOMIC DNA]</scope>
</reference>
<name>A0ACB9LKH2_9MYRT</name>
<gene>
    <name evidence="1" type="ORF">MLD38_036617</name>
</gene>